<sequence length="394" mass="45689">MEYADDLSSEALAVIIFDIIRVHQLRITCCLHAYGMLSNGEQADDLRSRRKFSRLQRIPAQVRRLTRLVGLTDKSCIDNLRMDRNCFGRLCVILRERGGLDDGRFVKVEQQVAIFLCVLAHHKKNRVVGFDFWRSGQTVSHYVHVVLKAVIMLHELFLAKPLPVDDQCQDWRWKWFPMAHISMCWSEARINHGIAQGKVKWLQIHWPCVPGTCVLYMYWPDARVLRDAVTRTRGIKVPKGQYYLCDNGYANSDGFLTPYKGVRYHLKEWGPAAVVPQDSREMFNMRHTKARNVIERAFAVVKIRWGILRSASYYPIRTQIRLILCCFLLHNFIRGEMMVDPIEQELDGDYEALNIGAEGDEPTYVDTIEPTPAWNNKRSELAETMWLNGNVHPP</sequence>
<accession>A0ABD1HIP1</accession>
<dbReference type="GO" id="GO:0005634">
    <property type="term" value="C:nucleus"/>
    <property type="evidence" value="ECO:0007669"/>
    <property type="project" value="UniProtKB-SubCell"/>
</dbReference>
<comment type="subcellular location">
    <subcellularLocation>
        <location evidence="2">Nucleus</location>
    </subcellularLocation>
</comment>
<dbReference type="Pfam" id="PF13359">
    <property type="entry name" value="DDE_Tnp_4"/>
    <property type="match status" value="1"/>
</dbReference>
<dbReference type="Pfam" id="PF26138">
    <property type="entry name" value="DUF8040"/>
    <property type="match status" value="1"/>
</dbReference>
<dbReference type="GO" id="GO:0016787">
    <property type="term" value="F:hydrolase activity"/>
    <property type="evidence" value="ECO:0007669"/>
    <property type="project" value="UniProtKB-KW"/>
</dbReference>
<evidence type="ECO:0000256" key="3">
    <source>
        <dbReference type="ARBA" id="ARBA00006958"/>
    </source>
</evidence>
<evidence type="ECO:0000256" key="4">
    <source>
        <dbReference type="ARBA" id="ARBA00022722"/>
    </source>
</evidence>
<keyword evidence="7" id="KW-0539">Nucleus</keyword>
<gene>
    <name evidence="10" type="ORF">AAHA92_11953</name>
</gene>
<proteinExistence type="inferred from homology"/>
<protein>
    <recommendedName>
        <fullName evidence="12">DDE Tnp4 domain-containing protein</fullName>
    </recommendedName>
</protein>
<evidence type="ECO:0008006" key="12">
    <source>
        <dbReference type="Google" id="ProtNLM"/>
    </source>
</evidence>
<dbReference type="InterPro" id="IPR027806">
    <property type="entry name" value="HARBI1_dom"/>
</dbReference>
<evidence type="ECO:0000259" key="9">
    <source>
        <dbReference type="Pfam" id="PF26138"/>
    </source>
</evidence>
<comment type="caution">
    <text evidence="10">The sequence shown here is derived from an EMBL/GenBank/DDBJ whole genome shotgun (WGS) entry which is preliminary data.</text>
</comment>
<organism evidence="10 11">
    <name type="scientific">Salvia divinorum</name>
    <name type="common">Maria pastora</name>
    <name type="synonym">Diviner's sage</name>
    <dbReference type="NCBI Taxonomy" id="28513"/>
    <lineage>
        <taxon>Eukaryota</taxon>
        <taxon>Viridiplantae</taxon>
        <taxon>Streptophyta</taxon>
        <taxon>Embryophyta</taxon>
        <taxon>Tracheophyta</taxon>
        <taxon>Spermatophyta</taxon>
        <taxon>Magnoliopsida</taxon>
        <taxon>eudicotyledons</taxon>
        <taxon>Gunneridae</taxon>
        <taxon>Pentapetalae</taxon>
        <taxon>asterids</taxon>
        <taxon>lamiids</taxon>
        <taxon>Lamiales</taxon>
        <taxon>Lamiaceae</taxon>
        <taxon>Nepetoideae</taxon>
        <taxon>Mentheae</taxon>
        <taxon>Salviinae</taxon>
        <taxon>Salvia</taxon>
        <taxon>Salvia subgen. Calosphace</taxon>
    </lineage>
</organism>
<dbReference type="AlphaFoldDB" id="A0ABD1HIP1"/>
<feature type="domain" description="DUF8040" evidence="9">
    <location>
        <begin position="73"/>
        <end position="151"/>
    </location>
</feature>
<evidence type="ECO:0000256" key="1">
    <source>
        <dbReference type="ARBA" id="ARBA00001968"/>
    </source>
</evidence>
<dbReference type="EMBL" id="JBEAFC010000005">
    <property type="protein sequence ID" value="KAL1556309.1"/>
    <property type="molecule type" value="Genomic_DNA"/>
</dbReference>
<dbReference type="GO" id="GO:0004518">
    <property type="term" value="F:nuclease activity"/>
    <property type="evidence" value="ECO:0007669"/>
    <property type="project" value="UniProtKB-KW"/>
</dbReference>
<name>A0ABD1HIP1_SALDI</name>
<feature type="domain" description="DDE Tnp4" evidence="8">
    <location>
        <begin position="233"/>
        <end position="331"/>
    </location>
</feature>
<comment type="similarity">
    <text evidence="3">Belongs to the HARBI1 family.</text>
</comment>
<evidence type="ECO:0000256" key="2">
    <source>
        <dbReference type="ARBA" id="ARBA00004123"/>
    </source>
</evidence>
<keyword evidence="6" id="KW-0378">Hydrolase</keyword>
<keyword evidence="4" id="KW-0540">Nuclease</keyword>
<dbReference type="InterPro" id="IPR045249">
    <property type="entry name" value="HARBI1-like"/>
</dbReference>
<evidence type="ECO:0000256" key="6">
    <source>
        <dbReference type="ARBA" id="ARBA00022801"/>
    </source>
</evidence>
<reference evidence="10 11" key="1">
    <citation type="submission" date="2024-06" db="EMBL/GenBank/DDBJ databases">
        <title>A chromosome level genome sequence of Diviner's sage (Salvia divinorum).</title>
        <authorList>
            <person name="Ford S.A."/>
            <person name="Ro D.-K."/>
            <person name="Ness R.W."/>
            <person name="Phillips M.A."/>
        </authorList>
    </citation>
    <scope>NUCLEOTIDE SEQUENCE [LARGE SCALE GENOMIC DNA]</scope>
    <source>
        <strain evidence="10">SAF-2024a</strain>
        <tissue evidence="10">Leaf</tissue>
    </source>
</reference>
<evidence type="ECO:0000313" key="10">
    <source>
        <dbReference type="EMBL" id="KAL1556309.1"/>
    </source>
</evidence>
<dbReference type="PANTHER" id="PTHR22930:SF281">
    <property type="entry name" value="NUCLEASE"/>
    <property type="match status" value="1"/>
</dbReference>
<dbReference type="PANTHER" id="PTHR22930">
    <property type="match status" value="1"/>
</dbReference>
<dbReference type="Proteomes" id="UP001567538">
    <property type="component" value="Unassembled WGS sequence"/>
</dbReference>
<evidence type="ECO:0000313" key="11">
    <source>
        <dbReference type="Proteomes" id="UP001567538"/>
    </source>
</evidence>
<keyword evidence="11" id="KW-1185">Reference proteome</keyword>
<evidence type="ECO:0000256" key="5">
    <source>
        <dbReference type="ARBA" id="ARBA00022723"/>
    </source>
</evidence>
<comment type="cofactor">
    <cofactor evidence="1">
        <name>a divalent metal cation</name>
        <dbReference type="ChEBI" id="CHEBI:60240"/>
    </cofactor>
</comment>
<evidence type="ECO:0000256" key="7">
    <source>
        <dbReference type="ARBA" id="ARBA00023242"/>
    </source>
</evidence>
<dbReference type="GO" id="GO:0046872">
    <property type="term" value="F:metal ion binding"/>
    <property type="evidence" value="ECO:0007669"/>
    <property type="project" value="UniProtKB-KW"/>
</dbReference>
<evidence type="ECO:0000259" key="8">
    <source>
        <dbReference type="Pfam" id="PF13359"/>
    </source>
</evidence>
<keyword evidence="5" id="KW-0479">Metal-binding</keyword>
<dbReference type="InterPro" id="IPR058353">
    <property type="entry name" value="DUF8040"/>
</dbReference>